<evidence type="ECO:0000313" key="1">
    <source>
        <dbReference type="EMBL" id="ABK21924.1"/>
    </source>
</evidence>
<evidence type="ECO:0000313" key="3">
    <source>
        <dbReference type="EMBL" id="ACN40627.1"/>
    </source>
</evidence>
<dbReference type="PANTHER" id="PTHR33181:SF4">
    <property type="entry name" value="OVULE PROTEIN"/>
    <property type="match status" value="1"/>
</dbReference>
<organism evidence="1">
    <name type="scientific">Picea sitchensis</name>
    <name type="common">Sitka spruce</name>
    <name type="synonym">Pinus sitchensis</name>
    <dbReference type="NCBI Taxonomy" id="3332"/>
    <lineage>
        <taxon>Eukaryota</taxon>
        <taxon>Viridiplantae</taxon>
        <taxon>Streptophyta</taxon>
        <taxon>Embryophyta</taxon>
        <taxon>Tracheophyta</taxon>
        <taxon>Spermatophyta</taxon>
        <taxon>Pinopsida</taxon>
        <taxon>Pinidae</taxon>
        <taxon>Conifers I</taxon>
        <taxon>Pinales</taxon>
        <taxon>Pinaceae</taxon>
        <taxon>Picea</taxon>
    </lineage>
</organism>
<dbReference type="EMBL" id="EF082568">
    <property type="protein sequence ID" value="ABK21924.1"/>
    <property type="molecule type" value="mRNA"/>
</dbReference>
<accession>A9NMR3</accession>
<evidence type="ECO:0000313" key="2">
    <source>
        <dbReference type="EMBL" id="ABK26369.1"/>
    </source>
</evidence>
<dbReference type="EMBL" id="EF087114">
    <property type="protein sequence ID" value="ABK26369.1"/>
    <property type="molecule type" value="mRNA"/>
</dbReference>
<dbReference type="EMBL" id="EF084462">
    <property type="protein sequence ID" value="ABK23780.1"/>
    <property type="molecule type" value="mRNA"/>
</dbReference>
<proteinExistence type="evidence at transcript level"/>
<name>A9NMR3_PICSI</name>
<dbReference type="PANTHER" id="PTHR33181">
    <property type="entry name" value="OS01G0778500 PROTEIN"/>
    <property type="match status" value="1"/>
</dbReference>
<sequence length="78" mass="9633">MEWLRKFMFPMRRVWISIAARMRTRKRGRGLLKLYNDVQSCGYQDVQVMWEMVQNSEICLSPKRRRSTWRLCWWAAHP</sequence>
<reference evidence="1" key="1">
    <citation type="journal article" date="2008" name="BMC Genomics">
        <title>A conifer genomics resource of 200,000 spruce (Picea spp.) ESTs and 6,464 high-quality, sequence-finished full-length cDNAs for Sitka spruce (Picea sitchensis).</title>
        <authorList>
            <person name="Ralph S.G."/>
            <person name="Chun H.J."/>
            <person name="Kolosova N."/>
            <person name="Cooper D."/>
            <person name="Oddy C."/>
            <person name="Ritland C.E."/>
            <person name="Kirkpatrick R."/>
            <person name="Moore R."/>
            <person name="Barber S."/>
            <person name="Holt R.A."/>
            <person name="Jones S.J."/>
            <person name="Marra M.A."/>
            <person name="Douglas C.J."/>
            <person name="Ritland K."/>
            <person name="Bohlmann J."/>
        </authorList>
    </citation>
    <scope>NUCLEOTIDE SEQUENCE</scope>
    <source>
        <tissue evidence="2">Bark</tissue>
        <tissue evidence="1">Green portion of the leader tissue</tissue>
    </source>
</reference>
<dbReference type="AlphaFoldDB" id="A9NMR3"/>
<protein>
    <submittedName>
        <fullName evidence="1">Uncharacterized protein</fullName>
    </submittedName>
</protein>
<reference evidence="3" key="2">
    <citation type="submission" date="2009-02" db="EMBL/GenBank/DDBJ databases">
        <title>Full length sequence-verified cDNA sequences from Sitka spruce (Picea sitchensis).</title>
        <authorList>
            <person name="Reid K.E."/>
            <person name="Liao N."/>
            <person name="Ralph S."/>
            <person name="Kolosova N."/>
            <person name="Oddy C."/>
            <person name="Moore R."/>
            <person name="Mayo M."/>
            <person name="Wagner S."/>
            <person name="King J."/>
            <person name="Yanchuk A."/>
            <person name="Holt R."/>
            <person name="Jones S."/>
            <person name="Marra M."/>
            <person name="Ritland C.E."/>
            <person name="Ritland K."/>
            <person name="Bohlmann J."/>
        </authorList>
    </citation>
    <scope>NUCLEOTIDE SEQUENCE</scope>
    <source>
        <tissue evidence="3">Green portion of the leader tissue</tissue>
    </source>
</reference>
<dbReference type="EMBL" id="BT071154">
    <property type="protein sequence ID" value="ACN40627.1"/>
    <property type="molecule type" value="mRNA"/>
</dbReference>